<gene>
    <name evidence="1" type="ORF">Pla8534_69920</name>
</gene>
<dbReference type="AlphaFoldDB" id="A0A518E4R2"/>
<evidence type="ECO:0000313" key="2">
    <source>
        <dbReference type="Proteomes" id="UP000317648"/>
    </source>
</evidence>
<dbReference type="KEGG" id="lcre:Pla8534_69920"/>
<proteinExistence type="predicted"/>
<protein>
    <submittedName>
        <fullName evidence="1">Uncharacterized protein</fullName>
    </submittedName>
</protein>
<dbReference type="Proteomes" id="UP000317648">
    <property type="component" value="Chromosome"/>
</dbReference>
<sequence length="188" mass="21151">MTVYSKVYCIASGPSQADCTVKFQIFVGNDPRHRLDVNYLDRSIIQLGAVRSVLPAQRDDPRSLLDACIAFYPQHFRDCPSLRAVEKQLRQVRELDFRLAGDTTDDWKRLRTEAVDAFKTLQIFEAPLRKMRLDGLLDSQSFSFRGAVRVAATWLRGSNALGVDPLPESRIALPPLPAAPDPHSRRSA</sequence>
<organism evidence="1 2">
    <name type="scientific">Lignipirellula cremea</name>
    <dbReference type="NCBI Taxonomy" id="2528010"/>
    <lineage>
        <taxon>Bacteria</taxon>
        <taxon>Pseudomonadati</taxon>
        <taxon>Planctomycetota</taxon>
        <taxon>Planctomycetia</taxon>
        <taxon>Pirellulales</taxon>
        <taxon>Pirellulaceae</taxon>
        <taxon>Lignipirellula</taxon>
    </lineage>
</organism>
<name>A0A518E4R2_9BACT</name>
<accession>A0A518E4R2</accession>
<evidence type="ECO:0000313" key="1">
    <source>
        <dbReference type="EMBL" id="QDU99081.1"/>
    </source>
</evidence>
<keyword evidence="2" id="KW-1185">Reference proteome</keyword>
<dbReference type="EMBL" id="CP036433">
    <property type="protein sequence ID" value="QDU99081.1"/>
    <property type="molecule type" value="Genomic_DNA"/>
</dbReference>
<dbReference type="RefSeq" id="WP_145058820.1">
    <property type="nucleotide sequence ID" value="NZ_CP036433.1"/>
</dbReference>
<reference evidence="1 2" key="1">
    <citation type="submission" date="2019-02" db="EMBL/GenBank/DDBJ databases">
        <title>Deep-cultivation of Planctomycetes and their phenomic and genomic characterization uncovers novel biology.</title>
        <authorList>
            <person name="Wiegand S."/>
            <person name="Jogler M."/>
            <person name="Boedeker C."/>
            <person name="Pinto D."/>
            <person name="Vollmers J."/>
            <person name="Rivas-Marin E."/>
            <person name="Kohn T."/>
            <person name="Peeters S.H."/>
            <person name="Heuer A."/>
            <person name="Rast P."/>
            <person name="Oberbeckmann S."/>
            <person name="Bunk B."/>
            <person name="Jeske O."/>
            <person name="Meyerdierks A."/>
            <person name="Storesund J.E."/>
            <person name="Kallscheuer N."/>
            <person name="Luecker S."/>
            <person name="Lage O.M."/>
            <person name="Pohl T."/>
            <person name="Merkel B.J."/>
            <person name="Hornburger P."/>
            <person name="Mueller R.-W."/>
            <person name="Bruemmer F."/>
            <person name="Labrenz M."/>
            <person name="Spormann A.M."/>
            <person name="Op den Camp H."/>
            <person name="Overmann J."/>
            <person name="Amann R."/>
            <person name="Jetten M.S.M."/>
            <person name="Mascher T."/>
            <person name="Medema M.H."/>
            <person name="Devos D.P."/>
            <person name="Kaster A.-K."/>
            <person name="Ovreas L."/>
            <person name="Rohde M."/>
            <person name="Galperin M.Y."/>
            <person name="Jogler C."/>
        </authorList>
    </citation>
    <scope>NUCLEOTIDE SEQUENCE [LARGE SCALE GENOMIC DNA]</scope>
    <source>
        <strain evidence="1 2">Pla85_3_4</strain>
    </source>
</reference>